<keyword evidence="1" id="KW-1133">Transmembrane helix</keyword>
<evidence type="ECO:0000313" key="4">
    <source>
        <dbReference type="Proteomes" id="UP000194154"/>
    </source>
</evidence>
<protein>
    <recommendedName>
        <fullName evidence="2">Cell wall-active antibiotics response LiaF-like C-terminal domain-containing protein</fullName>
    </recommendedName>
</protein>
<feature type="transmembrane region" description="Helical" evidence="1">
    <location>
        <begin position="22"/>
        <end position="45"/>
    </location>
</feature>
<dbReference type="EMBL" id="CP021059">
    <property type="protein sequence ID" value="ARQ07654.1"/>
    <property type="molecule type" value="Genomic_DNA"/>
</dbReference>
<dbReference type="AlphaFoldDB" id="A0A1W7ADJ2"/>
<proteinExistence type="predicted"/>
<accession>A0A1W7ADJ2</accession>
<dbReference type="InterPro" id="IPR047793">
    <property type="entry name" value="LiaF_C"/>
</dbReference>
<dbReference type="GO" id="GO:0016020">
    <property type="term" value="C:membrane"/>
    <property type="evidence" value="ECO:0007669"/>
    <property type="project" value="InterPro"/>
</dbReference>
<dbReference type="GeneID" id="35296150"/>
<dbReference type="PIRSF" id="PIRSF031509">
    <property type="entry name" value="Cell_wall_LiaF/YvqF"/>
    <property type="match status" value="1"/>
</dbReference>
<feature type="domain" description="Cell wall-active antibiotics response LiaF-like C-terminal" evidence="2">
    <location>
        <begin position="120"/>
        <end position="228"/>
    </location>
</feature>
<evidence type="ECO:0000259" key="2">
    <source>
        <dbReference type="Pfam" id="PF09922"/>
    </source>
</evidence>
<dbReference type="STRING" id="1855823.MCCS_20650"/>
<feature type="transmembrane region" description="Helical" evidence="1">
    <location>
        <begin position="75"/>
        <end position="93"/>
    </location>
</feature>
<keyword evidence="4" id="KW-1185">Reference proteome</keyword>
<name>A0A1W7ADJ2_9STAP</name>
<dbReference type="Proteomes" id="UP000194154">
    <property type="component" value="Chromosome"/>
</dbReference>
<dbReference type="InterPro" id="IPR024425">
    <property type="entry name" value="LiaF-like_C"/>
</dbReference>
<dbReference type="NCBIfam" id="NF040535">
    <property type="entry name" value="LiaF_C_term"/>
    <property type="match status" value="1"/>
</dbReference>
<organism evidence="3 4">
    <name type="scientific">Macrococcoides canis</name>
    <dbReference type="NCBI Taxonomy" id="1855823"/>
    <lineage>
        <taxon>Bacteria</taxon>
        <taxon>Bacillati</taxon>
        <taxon>Bacillota</taxon>
        <taxon>Bacilli</taxon>
        <taxon>Bacillales</taxon>
        <taxon>Staphylococcaceae</taxon>
        <taxon>Macrococcoides</taxon>
    </lineage>
</organism>
<dbReference type="KEGG" id="mcak:MCCS_20650"/>
<feature type="transmembrane region" description="Helical" evidence="1">
    <location>
        <begin position="52"/>
        <end position="69"/>
    </location>
</feature>
<reference evidence="3 4" key="1">
    <citation type="journal article" date="2017" name="Int. J. Syst. Evol. Microbiol.">
        <title>Macrococcus canis sp. nov., a skin bacterium associated with infections in dogs.</title>
        <authorList>
            <person name="Gobeli Brawand S."/>
            <person name="Cotting K."/>
            <person name="Gomez-Sanz E."/>
            <person name="Collaud A."/>
            <person name="Thomann A."/>
            <person name="Brodard I."/>
            <person name="Rodriguez-Campos S."/>
            <person name="Strauss C."/>
            <person name="Perreten V."/>
        </authorList>
    </citation>
    <scope>NUCLEOTIDE SEQUENCE [LARGE SCALE GENOMIC DNA]</scope>
    <source>
        <strain evidence="3 4">KM45013</strain>
    </source>
</reference>
<evidence type="ECO:0000256" key="1">
    <source>
        <dbReference type="SAM" id="Phobius"/>
    </source>
</evidence>
<dbReference type="Pfam" id="PF09922">
    <property type="entry name" value="LiaF-like_C"/>
    <property type="match status" value="1"/>
</dbReference>
<keyword evidence="1" id="KW-0812">Transmembrane</keyword>
<dbReference type="RefSeq" id="WP_086043195.1">
    <property type="nucleotide sequence ID" value="NZ_CBCRZA010000007.1"/>
</dbReference>
<gene>
    <name evidence="3" type="ORF">MCCS_20650</name>
</gene>
<evidence type="ECO:0000313" key="3">
    <source>
        <dbReference type="EMBL" id="ARQ07654.1"/>
    </source>
</evidence>
<keyword evidence="1" id="KW-0472">Membrane</keyword>
<dbReference type="OrthoDB" id="2351415at2"/>
<sequence length="231" mass="26869">MKQIVNSEMLIAFFTLILLSNIYYIFFVKIGMLLVIVAGLLMIYFSTMMKENLRGLIILWIGVIMLLFGTLSNPYTLIVIFLFIVIVAIRYIIYKKHPMKVIQTNDNSMSIYKQSLLSFQSTPDKVYKFEDMNLQHFVGDMDIDLTQAANLKQTNIIVIRNAIGKTTITVPHRYQVKVDYTTLYGQLNFKEHYVKKARNERVVYETEKYANGVEIKLFVSSIVGDLEVQYR</sequence>
<dbReference type="InterPro" id="IPR016975">
    <property type="entry name" value="Cell_wall_LiaF"/>
</dbReference>